<dbReference type="EMBL" id="GL735092">
    <property type="protein sequence ID" value="EFX61069.1"/>
    <property type="molecule type" value="Genomic_DNA"/>
</dbReference>
<dbReference type="Proteomes" id="UP000000305">
    <property type="component" value="Unassembled WGS sequence"/>
</dbReference>
<organism evidence="2 3">
    <name type="scientific">Daphnia pulex</name>
    <name type="common">Water flea</name>
    <dbReference type="NCBI Taxonomy" id="6669"/>
    <lineage>
        <taxon>Eukaryota</taxon>
        <taxon>Metazoa</taxon>
        <taxon>Ecdysozoa</taxon>
        <taxon>Arthropoda</taxon>
        <taxon>Crustacea</taxon>
        <taxon>Branchiopoda</taxon>
        <taxon>Diplostraca</taxon>
        <taxon>Cladocera</taxon>
        <taxon>Anomopoda</taxon>
        <taxon>Daphniidae</taxon>
        <taxon>Daphnia</taxon>
    </lineage>
</organism>
<evidence type="ECO:0000313" key="3">
    <source>
        <dbReference type="Proteomes" id="UP000000305"/>
    </source>
</evidence>
<dbReference type="KEGG" id="dpx:DAPPUDRAFT_122571"/>
<accession>E9I4L0</accession>
<evidence type="ECO:0000256" key="1">
    <source>
        <dbReference type="SAM" id="MobiDB-lite"/>
    </source>
</evidence>
<dbReference type="HOGENOM" id="CLU_586982_0_0_1"/>
<evidence type="ECO:0000313" key="2">
    <source>
        <dbReference type="EMBL" id="EFX61069.1"/>
    </source>
</evidence>
<reference evidence="2 3" key="1">
    <citation type="journal article" date="2011" name="Science">
        <title>The ecoresponsive genome of Daphnia pulex.</title>
        <authorList>
            <person name="Colbourne J.K."/>
            <person name="Pfrender M.E."/>
            <person name="Gilbert D."/>
            <person name="Thomas W.K."/>
            <person name="Tucker A."/>
            <person name="Oakley T.H."/>
            <person name="Tokishita S."/>
            <person name="Aerts A."/>
            <person name="Arnold G.J."/>
            <person name="Basu M.K."/>
            <person name="Bauer D.J."/>
            <person name="Caceres C.E."/>
            <person name="Carmel L."/>
            <person name="Casola C."/>
            <person name="Choi J.H."/>
            <person name="Detter J.C."/>
            <person name="Dong Q."/>
            <person name="Dusheyko S."/>
            <person name="Eads B.D."/>
            <person name="Frohlich T."/>
            <person name="Geiler-Samerotte K.A."/>
            <person name="Gerlach D."/>
            <person name="Hatcher P."/>
            <person name="Jogdeo S."/>
            <person name="Krijgsveld J."/>
            <person name="Kriventseva E.V."/>
            <person name="Kultz D."/>
            <person name="Laforsch C."/>
            <person name="Lindquist E."/>
            <person name="Lopez J."/>
            <person name="Manak J.R."/>
            <person name="Muller J."/>
            <person name="Pangilinan J."/>
            <person name="Patwardhan R.P."/>
            <person name="Pitluck S."/>
            <person name="Pritham E.J."/>
            <person name="Rechtsteiner A."/>
            <person name="Rho M."/>
            <person name="Rogozin I.B."/>
            <person name="Sakarya O."/>
            <person name="Salamov A."/>
            <person name="Schaack S."/>
            <person name="Shapiro H."/>
            <person name="Shiga Y."/>
            <person name="Skalitzky C."/>
            <person name="Smith Z."/>
            <person name="Souvorov A."/>
            <person name="Sung W."/>
            <person name="Tang Z."/>
            <person name="Tsuchiya D."/>
            <person name="Tu H."/>
            <person name="Vos H."/>
            <person name="Wang M."/>
            <person name="Wolf Y.I."/>
            <person name="Yamagata H."/>
            <person name="Yamada T."/>
            <person name="Ye Y."/>
            <person name="Shaw J.R."/>
            <person name="Andrews J."/>
            <person name="Crease T.J."/>
            <person name="Tang H."/>
            <person name="Lucas S.M."/>
            <person name="Robertson H.M."/>
            <person name="Bork P."/>
            <person name="Koonin E.V."/>
            <person name="Zdobnov E.M."/>
            <person name="Grigoriev I.V."/>
            <person name="Lynch M."/>
            <person name="Boore J.L."/>
        </authorList>
    </citation>
    <scope>NUCLEOTIDE SEQUENCE [LARGE SCALE GENOMIC DNA]</scope>
</reference>
<sequence>MNDIRDNFKELTHKILDHESGNPVPVGLNDDAETPSAPMPVQRRRDVWLRHLREQRAIARALRPHRRPHDDRDIQNISLEEKNEKKDISYACLDELESEVEARYVSRPISRPSAFVSLMALGNTARASMPKITLGDETKGVPARKPVVKLPRLRLPNVVFHRNNTNNVKSTRIPDKPYPKYDLQIIHVDDRVIIKAPVVNPTKTLIPQSQVKNKSDLDKSDIITIPAKVNPINQIKCVDIPAKVNQSGSTDIPAKVDPVKQTNIPVTPMNVKSNSTPTPVHFLQYIKLLETISSSSIYFPIPPIVEAERIHLNKLQTHLIHTANKLRTALRVFDFKYMKKVPGAPNITQIQLNCETRREISLRDKKETEKKNVSDISTQTGEIICVKPIIIPESQKSPFERTQISLQELTDYLRLKKIEKVTKEVNELYNKPSLVVPVKSLKRPITRQSTGNSGSSVPKKRRYVRK</sequence>
<feature type="region of interest" description="Disordered" evidence="1">
    <location>
        <begin position="444"/>
        <end position="466"/>
    </location>
</feature>
<dbReference type="InParanoid" id="E9I4L0"/>
<gene>
    <name evidence="2" type="ORF">DAPPUDRAFT_122571</name>
</gene>
<dbReference type="AlphaFoldDB" id="E9I4L0"/>
<feature type="region of interest" description="Disordered" evidence="1">
    <location>
        <begin position="17"/>
        <end position="40"/>
    </location>
</feature>
<protein>
    <submittedName>
        <fullName evidence="2">Uncharacterized protein</fullName>
    </submittedName>
</protein>
<proteinExistence type="predicted"/>
<name>E9I4L0_DAPPU</name>
<feature type="compositionally biased region" description="Polar residues" evidence="1">
    <location>
        <begin position="446"/>
        <end position="456"/>
    </location>
</feature>
<keyword evidence="3" id="KW-1185">Reference proteome</keyword>